<evidence type="ECO:0000256" key="1">
    <source>
        <dbReference type="SAM" id="MobiDB-lite"/>
    </source>
</evidence>
<dbReference type="Proteomes" id="UP000649617">
    <property type="component" value="Unassembled WGS sequence"/>
</dbReference>
<reference evidence="2" key="1">
    <citation type="submission" date="2021-02" db="EMBL/GenBank/DDBJ databases">
        <authorList>
            <person name="Dougan E. K."/>
            <person name="Rhodes N."/>
            <person name="Thang M."/>
            <person name="Chan C."/>
        </authorList>
    </citation>
    <scope>NUCLEOTIDE SEQUENCE</scope>
</reference>
<feature type="compositionally biased region" description="Low complexity" evidence="1">
    <location>
        <begin position="93"/>
        <end position="106"/>
    </location>
</feature>
<evidence type="ECO:0000313" key="2">
    <source>
        <dbReference type="EMBL" id="CAE7320206.1"/>
    </source>
</evidence>
<dbReference type="EMBL" id="CAJNIZ010011497">
    <property type="protein sequence ID" value="CAE7320206.1"/>
    <property type="molecule type" value="Genomic_DNA"/>
</dbReference>
<proteinExistence type="predicted"/>
<gene>
    <name evidence="2" type="primary">PETH</name>
    <name evidence="2" type="ORF">SPIL2461_LOCUS7383</name>
</gene>
<feature type="compositionally biased region" description="Basic and acidic residues" evidence="1">
    <location>
        <begin position="134"/>
        <end position="143"/>
    </location>
</feature>
<feature type="compositionally biased region" description="Acidic residues" evidence="1">
    <location>
        <begin position="196"/>
        <end position="213"/>
    </location>
</feature>
<accession>A0A812NN02</accession>
<feature type="compositionally biased region" description="Polar residues" evidence="1">
    <location>
        <begin position="152"/>
        <end position="161"/>
    </location>
</feature>
<keyword evidence="3" id="KW-1185">Reference proteome</keyword>
<feature type="region of interest" description="Disordered" evidence="1">
    <location>
        <begin position="195"/>
        <end position="230"/>
    </location>
</feature>
<organism evidence="2 3">
    <name type="scientific">Symbiodinium pilosum</name>
    <name type="common">Dinoflagellate</name>
    <dbReference type="NCBI Taxonomy" id="2952"/>
    <lineage>
        <taxon>Eukaryota</taxon>
        <taxon>Sar</taxon>
        <taxon>Alveolata</taxon>
        <taxon>Dinophyceae</taxon>
        <taxon>Suessiales</taxon>
        <taxon>Symbiodiniaceae</taxon>
        <taxon>Symbiodinium</taxon>
    </lineage>
</organism>
<feature type="region of interest" description="Disordered" evidence="1">
    <location>
        <begin position="73"/>
        <end position="110"/>
    </location>
</feature>
<feature type="region of interest" description="Disordered" evidence="1">
    <location>
        <begin position="123"/>
        <end position="168"/>
    </location>
</feature>
<evidence type="ECO:0000313" key="3">
    <source>
        <dbReference type="Proteomes" id="UP000649617"/>
    </source>
</evidence>
<dbReference type="AlphaFoldDB" id="A0A812NN02"/>
<sequence length="305" mass="32465">MNELEAKLLKRRSVVEECGANYESVPSIRKEADEATAVSAAATPLKTCGAVFKRTPSSGGGDFQAAIDRRRATVDGDGQTFESTPTTKMADVTSSASTPTGASPAGIRPSCGAVDFKKRIDQQRASVDGGAETFESRPTEHSADAGLAVPSPSKSSGQVFESTPEKTTADCVSSIRSAMQLPAAPELQLPASTVQELEEQQEEDEVGDEDEMDSCPSPTHSTQAKEPKTTLSASDRRVLWLVGLVHPLQDAFESDQFAVAGCSPVSLRLRADGHKCHLELKGPEDAFGSYEVKLFVGKGWKKKAF</sequence>
<dbReference type="OrthoDB" id="5959761at2759"/>
<name>A0A812NN02_SYMPI</name>
<protein>
    <submittedName>
        <fullName evidence="2">PETH protein</fullName>
    </submittedName>
</protein>
<comment type="caution">
    <text evidence="2">The sequence shown here is derived from an EMBL/GenBank/DDBJ whole genome shotgun (WGS) entry which is preliminary data.</text>
</comment>
<feature type="non-terminal residue" evidence="2">
    <location>
        <position position="1"/>
    </location>
</feature>